<evidence type="ECO:0000313" key="6">
    <source>
        <dbReference type="EMBL" id="KAK2171297.1"/>
    </source>
</evidence>
<dbReference type="GO" id="GO:0003677">
    <property type="term" value="F:DNA binding"/>
    <property type="evidence" value="ECO:0007669"/>
    <property type="project" value="UniProtKB-KW"/>
</dbReference>
<gene>
    <name evidence="6" type="ORF">NP493_1074g00001</name>
</gene>
<feature type="compositionally biased region" description="Basic and acidic residues" evidence="4">
    <location>
        <begin position="513"/>
        <end position="534"/>
    </location>
</feature>
<feature type="compositionally biased region" description="Basic and acidic residues" evidence="4">
    <location>
        <begin position="227"/>
        <end position="247"/>
    </location>
</feature>
<feature type="region of interest" description="Disordered" evidence="4">
    <location>
        <begin position="1"/>
        <end position="22"/>
    </location>
</feature>
<evidence type="ECO:0000256" key="1">
    <source>
        <dbReference type="ARBA" id="ARBA00023015"/>
    </source>
</evidence>
<evidence type="ECO:0000256" key="2">
    <source>
        <dbReference type="ARBA" id="ARBA00023163"/>
    </source>
</evidence>
<dbReference type="Pfam" id="PF01342">
    <property type="entry name" value="SAND"/>
    <property type="match status" value="1"/>
</dbReference>
<dbReference type="InterPro" id="IPR010919">
    <property type="entry name" value="SAND-like_dom_sf"/>
</dbReference>
<feature type="compositionally biased region" description="Polar residues" evidence="4">
    <location>
        <begin position="444"/>
        <end position="455"/>
    </location>
</feature>
<dbReference type="GO" id="GO:0046872">
    <property type="term" value="F:metal ion binding"/>
    <property type="evidence" value="ECO:0007669"/>
    <property type="project" value="UniProtKB-KW"/>
</dbReference>
<feature type="compositionally biased region" description="Basic and acidic residues" evidence="4">
    <location>
        <begin position="399"/>
        <end position="420"/>
    </location>
</feature>
<dbReference type="SMART" id="SM00258">
    <property type="entry name" value="SAND"/>
    <property type="match status" value="1"/>
</dbReference>
<protein>
    <recommendedName>
        <fullName evidence="5">SAND domain-containing protein</fullName>
    </recommendedName>
</protein>
<dbReference type="AlphaFoldDB" id="A0AAD9KHC3"/>
<keyword evidence="3" id="KW-0539">Nucleus</keyword>
<name>A0AAD9KHC3_RIDPI</name>
<feature type="compositionally biased region" description="Polar residues" evidence="4">
    <location>
        <begin position="494"/>
        <end position="504"/>
    </location>
</feature>
<organism evidence="6 7">
    <name type="scientific">Ridgeia piscesae</name>
    <name type="common">Tubeworm</name>
    <dbReference type="NCBI Taxonomy" id="27915"/>
    <lineage>
        <taxon>Eukaryota</taxon>
        <taxon>Metazoa</taxon>
        <taxon>Spiralia</taxon>
        <taxon>Lophotrochozoa</taxon>
        <taxon>Annelida</taxon>
        <taxon>Polychaeta</taxon>
        <taxon>Sedentaria</taxon>
        <taxon>Canalipalpata</taxon>
        <taxon>Sabellida</taxon>
        <taxon>Siboglinidae</taxon>
        <taxon>Ridgeia</taxon>
    </lineage>
</organism>
<proteinExistence type="predicted"/>
<evidence type="ECO:0000256" key="3">
    <source>
        <dbReference type="ARBA" id="ARBA00023242"/>
    </source>
</evidence>
<dbReference type="Proteomes" id="UP001209878">
    <property type="component" value="Unassembled WGS sequence"/>
</dbReference>
<keyword evidence="2" id="KW-0804">Transcription</keyword>
<dbReference type="PANTHER" id="PTHR10417">
    <property type="entry name" value="GLUCOCORTICOID MODULATORY ELEMENT-BINDING PROTEIN"/>
    <property type="match status" value="1"/>
</dbReference>
<feature type="compositionally biased region" description="Basic residues" evidence="4">
    <location>
        <begin position="149"/>
        <end position="160"/>
    </location>
</feature>
<feature type="compositionally biased region" description="Basic and acidic residues" evidence="4">
    <location>
        <begin position="123"/>
        <end position="144"/>
    </location>
</feature>
<sequence>MEAVKEKEDAEAGGRSDGSTRHDGGKILQVECGLNKAVLHLDRLCQGSKGACILFEETWMTPNEFQAASGRETAKDWKRSIKHHDKSLKLLIVKGFLFIDPAVCKCEYCFSDSPTAAPPSSPHGKETSRKDQREESSSLERDTRTNNVHSKRSTMKRRKPYSFEQAAPSVRKLRQAKPTSRDKLLSPTLPTDNVPIKHKCASGCAGEKEPTLGAIRSTDAVNWDLDGSEKEQDKENVIDPDSRPGKSEKATLLASIKQPCVPTGEDCCGYTSAVETSGIDIIIRNKNVACASRNENSDIATQQDKPEAASFNAADIIAEDTTFCAIDSDANISTVNEKITPTDIPIPTVKLCSDGPGASRYAKGKILYPKCYPDDKYGAQTRGVLSEQMFDGESNDSSCVEKQEGSTREETPNDVGDAKISETTQEDLVEGRSVDGGTDISPRPASQTPRGSSTAKGAGGARGVVPDTGSTICRVNDTADVMKGDSDRNMCGSDLTTDSLSETGDGTLKGSRNFKDDNGLREKTHKDECSEYVR</sequence>
<accession>A0AAD9KHC3</accession>
<keyword evidence="7" id="KW-1185">Reference proteome</keyword>
<evidence type="ECO:0000256" key="4">
    <source>
        <dbReference type="SAM" id="MobiDB-lite"/>
    </source>
</evidence>
<reference evidence="6" key="1">
    <citation type="journal article" date="2023" name="Mol. Biol. Evol.">
        <title>Third-Generation Sequencing Reveals the Adaptive Role of the Epigenome in Three Deep-Sea Polychaetes.</title>
        <authorList>
            <person name="Perez M."/>
            <person name="Aroh O."/>
            <person name="Sun Y."/>
            <person name="Lan Y."/>
            <person name="Juniper S.K."/>
            <person name="Young C.R."/>
            <person name="Angers B."/>
            <person name="Qian P.Y."/>
        </authorList>
    </citation>
    <scope>NUCLEOTIDE SEQUENCE</scope>
    <source>
        <strain evidence="6">R07B-5</strain>
    </source>
</reference>
<feature type="region of interest" description="Disordered" evidence="4">
    <location>
        <begin position="114"/>
        <end position="192"/>
    </location>
</feature>
<dbReference type="InterPro" id="IPR000770">
    <property type="entry name" value="SAND_dom"/>
</dbReference>
<dbReference type="SUPFAM" id="SSF63763">
    <property type="entry name" value="SAND domain-like"/>
    <property type="match status" value="1"/>
</dbReference>
<feature type="region of interest" description="Disordered" evidence="4">
    <location>
        <begin position="226"/>
        <end position="247"/>
    </location>
</feature>
<evidence type="ECO:0000313" key="7">
    <source>
        <dbReference type="Proteomes" id="UP001209878"/>
    </source>
</evidence>
<dbReference type="PROSITE" id="PS50864">
    <property type="entry name" value="SAND"/>
    <property type="match status" value="1"/>
</dbReference>
<evidence type="ECO:0000259" key="5">
    <source>
        <dbReference type="PROSITE" id="PS50864"/>
    </source>
</evidence>
<comment type="caution">
    <text evidence="6">The sequence shown here is derived from an EMBL/GenBank/DDBJ whole genome shotgun (WGS) entry which is preliminary data.</text>
</comment>
<dbReference type="Gene3D" id="3.10.390.10">
    <property type="entry name" value="SAND domain-like"/>
    <property type="match status" value="1"/>
</dbReference>
<feature type="region of interest" description="Disordered" evidence="4">
    <location>
        <begin position="389"/>
        <end position="534"/>
    </location>
</feature>
<keyword evidence="1" id="KW-0805">Transcription regulation</keyword>
<dbReference type="EMBL" id="JAODUO010001081">
    <property type="protein sequence ID" value="KAK2171297.1"/>
    <property type="molecule type" value="Genomic_DNA"/>
</dbReference>
<feature type="domain" description="SAND" evidence="5">
    <location>
        <begin position="5"/>
        <end position="98"/>
    </location>
</feature>
<dbReference type="PANTHER" id="PTHR10417:SF15">
    <property type="entry name" value="STERILE ALPHA MOTIF DOMAIN-CONTAINING 11"/>
    <property type="match status" value="1"/>
</dbReference>